<evidence type="ECO:0000313" key="4">
    <source>
        <dbReference type="Proteomes" id="UP000632740"/>
    </source>
</evidence>
<dbReference type="Proteomes" id="UP000632740">
    <property type="component" value="Unassembled WGS sequence"/>
</dbReference>
<dbReference type="InterPro" id="IPR011256">
    <property type="entry name" value="Reg_factor_effector_dom_sf"/>
</dbReference>
<dbReference type="GO" id="GO:0003677">
    <property type="term" value="F:DNA binding"/>
    <property type="evidence" value="ECO:0007669"/>
    <property type="project" value="UniProtKB-KW"/>
</dbReference>
<evidence type="ECO:0000256" key="1">
    <source>
        <dbReference type="ARBA" id="ARBA00023125"/>
    </source>
</evidence>
<dbReference type="AlphaFoldDB" id="A0A919P0X8"/>
<evidence type="ECO:0000259" key="2">
    <source>
        <dbReference type="PROSITE" id="PS50937"/>
    </source>
</evidence>
<dbReference type="SMART" id="SM00422">
    <property type="entry name" value="HTH_MERR"/>
    <property type="match status" value="1"/>
</dbReference>
<keyword evidence="4" id="KW-1185">Reference proteome</keyword>
<dbReference type="InterPro" id="IPR000551">
    <property type="entry name" value="MerR-type_HTH_dom"/>
</dbReference>
<feature type="domain" description="HTH merR-type" evidence="2">
    <location>
        <begin position="6"/>
        <end position="76"/>
    </location>
</feature>
<dbReference type="SUPFAM" id="SSF46955">
    <property type="entry name" value="Putative DNA-binding domain"/>
    <property type="match status" value="1"/>
</dbReference>
<dbReference type="EMBL" id="BONK01000001">
    <property type="protein sequence ID" value="GIG19636.1"/>
    <property type="molecule type" value="Genomic_DNA"/>
</dbReference>
<dbReference type="RefSeq" id="WP_203747753.1">
    <property type="nucleotide sequence ID" value="NZ_BONK01000001.1"/>
</dbReference>
<dbReference type="PANTHER" id="PTHR30204:SF97">
    <property type="entry name" value="MERR FAMILY REGULATORY PROTEIN"/>
    <property type="match status" value="1"/>
</dbReference>
<dbReference type="PANTHER" id="PTHR30204">
    <property type="entry name" value="REDOX-CYCLING DRUG-SENSING TRANSCRIPTIONAL ACTIVATOR SOXR"/>
    <property type="match status" value="1"/>
</dbReference>
<proteinExistence type="predicted"/>
<dbReference type="PROSITE" id="PS50937">
    <property type="entry name" value="HTH_MERR_2"/>
    <property type="match status" value="1"/>
</dbReference>
<dbReference type="Gene3D" id="1.10.1660.10">
    <property type="match status" value="1"/>
</dbReference>
<comment type="caution">
    <text evidence="3">The sequence shown here is derived from an EMBL/GenBank/DDBJ whole genome shotgun (WGS) entry which is preliminary data.</text>
</comment>
<sequence length="289" mass="31055">MPSDADLTIGEFARRSGLSLKALRLYDARGILPPERVDPGNGYRYYGAGQLDRARTIALLRRLDMPLALVGELLDGPEDRLAGTVRTWWADRRRELDDRGPAVDLVVRTLATAADAPSRAGTTAVTGFTGADVVVERAPARRVATLRRHVSQPELVASFTADVLTLRRHLADAGASTGAEFWVLFHGAVGPDGDGPVETCVPYEGHADPAGPVVLREEPAHLLASVPVTAQDCRYPQIIGAYLALEGWFADHRLDGAGPVRELYPVPWSDEGVVAHVAQPLPDGADLIP</sequence>
<evidence type="ECO:0000313" key="3">
    <source>
        <dbReference type="EMBL" id="GIG19636.1"/>
    </source>
</evidence>
<dbReference type="CDD" id="cd01107">
    <property type="entry name" value="HTH_BmrR"/>
    <property type="match status" value="1"/>
</dbReference>
<dbReference type="InterPro" id="IPR009061">
    <property type="entry name" value="DNA-bd_dom_put_sf"/>
</dbReference>
<organism evidence="3 4">
    <name type="scientific">Cellulomonas chitinilytica</name>
    <dbReference type="NCBI Taxonomy" id="398759"/>
    <lineage>
        <taxon>Bacteria</taxon>
        <taxon>Bacillati</taxon>
        <taxon>Actinomycetota</taxon>
        <taxon>Actinomycetes</taxon>
        <taxon>Micrococcales</taxon>
        <taxon>Cellulomonadaceae</taxon>
        <taxon>Cellulomonas</taxon>
    </lineage>
</organism>
<dbReference type="PROSITE" id="PS00552">
    <property type="entry name" value="HTH_MERR_1"/>
    <property type="match status" value="1"/>
</dbReference>
<protein>
    <submittedName>
        <fullName evidence="3">MerR family transcriptional regulator</fullName>
    </submittedName>
</protein>
<dbReference type="GO" id="GO:0003700">
    <property type="term" value="F:DNA-binding transcription factor activity"/>
    <property type="evidence" value="ECO:0007669"/>
    <property type="project" value="InterPro"/>
</dbReference>
<dbReference type="InterPro" id="IPR047057">
    <property type="entry name" value="MerR_fam"/>
</dbReference>
<name>A0A919P0X8_9CELL</name>
<gene>
    <name evidence="3" type="ORF">Cch01nite_03600</name>
</gene>
<reference evidence="3" key="1">
    <citation type="submission" date="2021-01" db="EMBL/GenBank/DDBJ databases">
        <title>Whole genome shotgun sequence of Cellulomonas chitinilytica NBRC 110799.</title>
        <authorList>
            <person name="Komaki H."/>
            <person name="Tamura T."/>
        </authorList>
    </citation>
    <scope>NUCLEOTIDE SEQUENCE</scope>
    <source>
        <strain evidence="3">NBRC 110799</strain>
    </source>
</reference>
<dbReference type="Pfam" id="PF13411">
    <property type="entry name" value="MerR_1"/>
    <property type="match status" value="1"/>
</dbReference>
<dbReference type="Gene3D" id="3.20.80.10">
    <property type="entry name" value="Regulatory factor, effector binding domain"/>
    <property type="match status" value="1"/>
</dbReference>
<accession>A0A919P0X8</accession>
<keyword evidence="1" id="KW-0238">DNA-binding</keyword>